<comment type="cofactor">
    <cofactor evidence="8">
        <name>Zn(2+)</name>
        <dbReference type="ChEBI" id="CHEBI:29105"/>
    </cofactor>
</comment>
<dbReference type="PROSITE" id="PS50970">
    <property type="entry name" value="HCY"/>
    <property type="match status" value="1"/>
</dbReference>
<proteinExistence type="predicted"/>
<dbReference type="GO" id="GO:0046872">
    <property type="term" value="F:metal ion binding"/>
    <property type="evidence" value="ECO:0007669"/>
    <property type="project" value="UniProtKB-KW"/>
</dbReference>
<evidence type="ECO:0000313" key="11">
    <source>
        <dbReference type="Proteomes" id="UP000317691"/>
    </source>
</evidence>
<feature type="binding site" evidence="8">
    <location>
        <position position="211"/>
    </location>
    <ligand>
        <name>Zn(2+)</name>
        <dbReference type="ChEBI" id="CHEBI:29105"/>
    </ligand>
</feature>
<dbReference type="NCBIfam" id="NF006396">
    <property type="entry name" value="PRK08645.1"/>
    <property type="match status" value="1"/>
</dbReference>
<feature type="binding site" evidence="8">
    <location>
        <position position="276"/>
    </location>
    <ligand>
        <name>Zn(2+)</name>
        <dbReference type="ChEBI" id="CHEBI:29105"/>
    </ligand>
</feature>
<dbReference type="PANTHER" id="PTHR45833:SF2">
    <property type="entry name" value="BIFUNCTIONAL HOMOCYSTEINE S-METHYLTRANSFERASE_5,10-METHYLENETETRAHYDROFOLATE REDUCTASE"/>
    <property type="match status" value="1"/>
</dbReference>
<dbReference type="EC" id="2.1.1.10" evidence="10"/>
<keyword evidence="5 8" id="KW-0808">Transferase</keyword>
<protein>
    <submittedName>
        <fullName evidence="10">Bifunctional homocysteine S-methyltransferase/methylenetetrahydrofolate reductase</fullName>
        <ecNumber evidence="10">1.5.1.20</ecNumber>
        <ecNumber evidence="10">2.1.1.10</ecNumber>
    </submittedName>
</protein>
<dbReference type="Pfam" id="PF02219">
    <property type="entry name" value="MTHFR"/>
    <property type="match status" value="1"/>
</dbReference>
<organism evidence="10 11">
    <name type="scientific">Eiseniibacteriota bacterium</name>
    <dbReference type="NCBI Taxonomy" id="2212470"/>
    <lineage>
        <taxon>Bacteria</taxon>
        <taxon>Candidatus Eiseniibacteriota</taxon>
    </lineage>
</organism>
<dbReference type="EC" id="1.5.1.20" evidence="10"/>
<dbReference type="SUPFAM" id="SSF82282">
    <property type="entry name" value="Homocysteine S-methyltransferase"/>
    <property type="match status" value="1"/>
</dbReference>
<dbReference type="SUPFAM" id="SSF51730">
    <property type="entry name" value="FAD-linked oxidoreductase"/>
    <property type="match status" value="1"/>
</dbReference>
<dbReference type="Gene3D" id="3.20.20.220">
    <property type="match status" value="1"/>
</dbReference>
<feature type="domain" description="Hcy-binding" evidence="9">
    <location>
        <begin position="2"/>
        <end position="291"/>
    </location>
</feature>
<keyword evidence="8" id="KW-0862">Zinc</keyword>
<accession>A0A538TPZ3</accession>
<dbReference type="UniPathway" id="UPA00193"/>
<dbReference type="EMBL" id="VBOZ01000012">
    <property type="protein sequence ID" value="TMQ65645.1"/>
    <property type="molecule type" value="Genomic_DNA"/>
</dbReference>
<dbReference type="InterPro" id="IPR029041">
    <property type="entry name" value="FAD-linked_oxidoreductase-like"/>
</dbReference>
<dbReference type="GO" id="GO:0008705">
    <property type="term" value="F:methionine synthase activity"/>
    <property type="evidence" value="ECO:0007669"/>
    <property type="project" value="TreeGrafter"/>
</dbReference>
<dbReference type="InterPro" id="IPR050554">
    <property type="entry name" value="Met_Synthase/Corrinoid"/>
</dbReference>
<dbReference type="Gene3D" id="3.20.20.330">
    <property type="entry name" value="Homocysteine-binding-like domain"/>
    <property type="match status" value="1"/>
</dbReference>
<sequence>MTHPFLTRLERGPVLADGAMGTYLYERGIPFDRSFDLLNLTDAPLVQAVHRDYIRAGAELVETNTFGANRFRLAAHGATESARVVNRAGAQLARNAREEVGEAVFVAGAIGPLGKPVAPLGTITREEALEAYREQVEGLVEGGVDLLIIETQTDLAEAAIAIEAARSVTDHHPLVLQMTFTEDGRTLYGAYPEDVARDVDGKQVDVLGANCSVGPQKLLEIVERLRRRTKLPISVMPNAGLPRFVDGRFVYVSSPEYMAEYATRFAAAGARLIGGCCGTTPIHTRKMREALRASAKSGVAPAPVDGPPAPSVTVTTYEDTAPAADPADRTRLSRKLADKEFVVSVEVDPPRGARPKKMIEGAQFLKRAGVDVINVADSPMARVRMSSIALASMITNHVGIETILHFTCRDRNLMGIQSDLMGSHALGIRNILALTGDPPRAGDYPNATAVFDVDSVGLIRVLKQLNAGTDLGGNSIGEPTAFLIGCAVNPTAENFDQEMERFEKKIEAGAEFAMTQPLYELDTLVRFLNRLGKARIPVLLGLLPLQSHRHAEFLHNEVPGINIPDYARAAMRDAGEKGIEVGVEMCRKLLLEARDLVEGAYLMPSFGRYEVVARVAEAVLSGARQSS</sequence>
<comment type="pathway">
    <text evidence="2">One-carbon metabolism; tetrahydrofolate interconversion.</text>
</comment>
<evidence type="ECO:0000259" key="9">
    <source>
        <dbReference type="PROSITE" id="PS50970"/>
    </source>
</evidence>
<reference evidence="10 11" key="1">
    <citation type="journal article" date="2019" name="Nat. Microbiol.">
        <title>Mediterranean grassland soil C-N compound turnover is dependent on rainfall and depth, and is mediated by genomically divergent microorganisms.</title>
        <authorList>
            <person name="Diamond S."/>
            <person name="Andeer P.F."/>
            <person name="Li Z."/>
            <person name="Crits-Christoph A."/>
            <person name="Burstein D."/>
            <person name="Anantharaman K."/>
            <person name="Lane K.R."/>
            <person name="Thomas B.C."/>
            <person name="Pan C."/>
            <person name="Northen T.R."/>
            <person name="Banfield J.F."/>
        </authorList>
    </citation>
    <scope>NUCLEOTIDE SEQUENCE [LARGE SCALE GENOMIC DNA]</scope>
    <source>
        <strain evidence="10">WS_9</strain>
    </source>
</reference>
<dbReference type="GO" id="GO:0032259">
    <property type="term" value="P:methylation"/>
    <property type="evidence" value="ECO:0007669"/>
    <property type="project" value="UniProtKB-KW"/>
</dbReference>
<evidence type="ECO:0000256" key="3">
    <source>
        <dbReference type="ARBA" id="ARBA00022603"/>
    </source>
</evidence>
<keyword evidence="6" id="KW-0274">FAD</keyword>
<evidence type="ECO:0000256" key="7">
    <source>
        <dbReference type="ARBA" id="ARBA00023002"/>
    </source>
</evidence>
<dbReference type="Pfam" id="PF02574">
    <property type="entry name" value="S-methyl_trans"/>
    <property type="match status" value="1"/>
</dbReference>
<evidence type="ECO:0000256" key="8">
    <source>
        <dbReference type="PROSITE-ProRule" id="PRU00333"/>
    </source>
</evidence>
<evidence type="ECO:0000256" key="5">
    <source>
        <dbReference type="ARBA" id="ARBA00022679"/>
    </source>
</evidence>
<dbReference type="GO" id="GO:0004489">
    <property type="term" value="F:methylenetetrahydrofolate reductase [NAD(P)H] activity"/>
    <property type="evidence" value="ECO:0007669"/>
    <property type="project" value="UniProtKB-EC"/>
</dbReference>
<evidence type="ECO:0000256" key="1">
    <source>
        <dbReference type="ARBA" id="ARBA00001974"/>
    </source>
</evidence>
<evidence type="ECO:0000256" key="6">
    <source>
        <dbReference type="ARBA" id="ARBA00022827"/>
    </source>
</evidence>
<dbReference type="GO" id="GO:0005829">
    <property type="term" value="C:cytosol"/>
    <property type="evidence" value="ECO:0007669"/>
    <property type="project" value="TreeGrafter"/>
</dbReference>
<dbReference type="GO" id="GO:0035999">
    <property type="term" value="P:tetrahydrofolate interconversion"/>
    <property type="evidence" value="ECO:0007669"/>
    <property type="project" value="UniProtKB-UniPathway"/>
</dbReference>
<dbReference type="InterPro" id="IPR003726">
    <property type="entry name" value="HCY_dom"/>
</dbReference>
<feature type="binding site" evidence="8">
    <location>
        <position position="277"/>
    </location>
    <ligand>
        <name>Zn(2+)</name>
        <dbReference type="ChEBI" id="CHEBI:29105"/>
    </ligand>
</feature>
<name>A0A538TPZ3_UNCEI</name>
<keyword evidence="8" id="KW-0479">Metal-binding</keyword>
<comment type="cofactor">
    <cofactor evidence="1">
        <name>FAD</name>
        <dbReference type="ChEBI" id="CHEBI:57692"/>
    </cofactor>
</comment>
<evidence type="ECO:0000256" key="2">
    <source>
        <dbReference type="ARBA" id="ARBA00004777"/>
    </source>
</evidence>
<keyword evidence="3 8" id="KW-0489">Methyltransferase</keyword>
<evidence type="ECO:0000256" key="4">
    <source>
        <dbReference type="ARBA" id="ARBA00022630"/>
    </source>
</evidence>
<keyword evidence="4" id="KW-0285">Flavoprotein</keyword>
<evidence type="ECO:0000313" key="10">
    <source>
        <dbReference type="EMBL" id="TMQ65645.1"/>
    </source>
</evidence>
<dbReference type="InterPro" id="IPR036589">
    <property type="entry name" value="HCY_dom_sf"/>
</dbReference>
<dbReference type="CDD" id="cd00537">
    <property type="entry name" value="MTHFR"/>
    <property type="match status" value="1"/>
</dbReference>
<comment type="caution">
    <text evidence="10">The sequence shown here is derived from an EMBL/GenBank/DDBJ whole genome shotgun (WGS) entry which is preliminary data.</text>
</comment>
<dbReference type="Proteomes" id="UP000317691">
    <property type="component" value="Unassembled WGS sequence"/>
</dbReference>
<gene>
    <name evidence="10" type="ORF">E6K79_04785</name>
</gene>
<dbReference type="PANTHER" id="PTHR45833">
    <property type="entry name" value="METHIONINE SYNTHASE"/>
    <property type="match status" value="1"/>
</dbReference>
<keyword evidence="7 10" id="KW-0560">Oxidoreductase</keyword>
<dbReference type="InterPro" id="IPR003171">
    <property type="entry name" value="Mehydrof_redctse-like"/>
</dbReference>
<dbReference type="AlphaFoldDB" id="A0A538TPZ3"/>